<dbReference type="GO" id="GO:0008374">
    <property type="term" value="F:O-acyltransferase activity"/>
    <property type="evidence" value="ECO:0007669"/>
    <property type="project" value="InterPro"/>
</dbReference>
<keyword evidence="3" id="KW-1185">Reference proteome</keyword>
<name>A0A4Z1SRM2_GIAMU</name>
<dbReference type="Proteomes" id="UP000315496">
    <property type="component" value="Chromosome 2"/>
</dbReference>
<dbReference type="GO" id="GO:0006629">
    <property type="term" value="P:lipid metabolic process"/>
    <property type="evidence" value="ECO:0007669"/>
    <property type="project" value="InterPro"/>
</dbReference>
<reference evidence="2 3" key="1">
    <citation type="submission" date="2019-05" db="EMBL/GenBank/DDBJ databases">
        <title>The compact genome of Giardia muris reveals important steps in the evolution of intestinal protozoan parasites.</title>
        <authorList>
            <person name="Xu F."/>
            <person name="Jimenez-Gonzalez A."/>
            <person name="Einarsson E."/>
            <person name="Astvaldsson A."/>
            <person name="Peirasmaki D."/>
            <person name="Eckmann L."/>
            <person name="Andersson J.O."/>
            <person name="Svard S.G."/>
            <person name="Jerlstrom-Hultqvist J."/>
        </authorList>
    </citation>
    <scope>NUCLEOTIDE SEQUENCE [LARGE SCALE GENOMIC DNA]</scope>
    <source>
        <strain evidence="2 3">Roberts-Thomson</strain>
    </source>
</reference>
<dbReference type="InterPro" id="IPR003386">
    <property type="entry name" value="LACT/PDAT_acylTrfase"/>
</dbReference>
<accession>A0A4Z1SRM2</accession>
<sequence length="776" mass="87439">MASEFHTQEEPPPEVLTSPQARENPPILLIPGVCGSLLEVDNGEVAWFNETLTPYPQVAQKLMQYLYGERDPATGEFRSYVEKHGYAKVHVVEGLDGCSQLLRNRLLRLPTLKRKRIGVYFQTLVEYLGAEYGYIPGKDIFAFSYDWRQPLHAASLQTGLRATLDRIYEVTGKKCIVLGHSMGGLLVTTYMRLNPDWSRRIAKFLSMGVPYAGSGACGLISTPHGYNLRLPFRPCVARGLQAPGGSTAYLNLPSTDVRFHSCVFLRLAVPTGQLSIENYSHVRSGAPSRPAQVLKLDRTRYRDKVPEMAALMLMEVEDNPRKLTVDFEAGITLLAHYCDPNFVISPKVNYRRDVKPNIEAELSSRRSPYAQDLTGRPWHWVIYDPGMDMYPESTSQGMTDGIEEDVVDIDFGTVLKETEVHELRDLTYRATLHDQKASLRRIILRQCLSEVTEDLTLQCTTIQDTVSVLQTPVVSEPHSRTSSHTSLHIEPVVHATLDNPTLVDGKNMEQILSASNEEISDADTIDMDLEMDVEVYLQSINKAFGNYFQTTTRPPRASFQKMVLITRDMINQYKNNFKYAPVDGNPSKGVAKGSTSGRHLYTPMSTPNLEAMHTDDIHSAYTRICQSLFYETHPLPFLDLVKNSVADGTLDSLLYRPCIEYWDEAREIIKKPILFPDDPSQFRFMSINGSNLSTAIHVYYEEVFSTPLELGFTHPKFIYGNGDGTVPLASSISDPIPQAYVDDRIAYPEMGHFEMLQSPAIFEIMTSFMGLQRLPK</sequence>
<dbReference type="Pfam" id="PF02450">
    <property type="entry name" value="LCAT"/>
    <property type="match status" value="1"/>
</dbReference>
<feature type="region of interest" description="Disordered" evidence="1">
    <location>
        <begin position="1"/>
        <end position="21"/>
    </location>
</feature>
<dbReference type="SUPFAM" id="SSF53474">
    <property type="entry name" value="alpha/beta-Hydrolases"/>
    <property type="match status" value="1"/>
</dbReference>
<evidence type="ECO:0000256" key="1">
    <source>
        <dbReference type="SAM" id="MobiDB-lite"/>
    </source>
</evidence>
<dbReference type="OrthoDB" id="10251054at2759"/>
<dbReference type="AlphaFoldDB" id="A0A4Z1SRM2"/>
<dbReference type="InterPro" id="IPR029058">
    <property type="entry name" value="AB_hydrolase_fold"/>
</dbReference>
<evidence type="ECO:0000313" key="3">
    <source>
        <dbReference type="Proteomes" id="UP000315496"/>
    </source>
</evidence>
<keyword evidence="2" id="KW-0808">Transferase</keyword>
<gene>
    <name evidence="2" type="ORF">GMRT_12728</name>
</gene>
<dbReference type="PANTHER" id="PTHR11440">
    <property type="entry name" value="LECITHIN-CHOLESTEROL ACYLTRANSFERASE-RELATED"/>
    <property type="match status" value="1"/>
</dbReference>
<comment type="caution">
    <text evidence="2">The sequence shown here is derived from an EMBL/GenBank/DDBJ whole genome shotgun (WGS) entry which is preliminary data.</text>
</comment>
<proteinExistence type="predicted"/>
<dbReference type="Gene3D" id="3.40.50.1820">
    <property type="entry name" value="alpha/beta hydrolase"/>
    <property type="match status" value="1"/>
</dbReference>
<organism evidence="2 3">
    <name type="scientific">Giardia muris</name>
    <dbReference type="NCBI Taxonomy" id="5742"/>
    <lineage>
        <taxon>Eukaryota</taxon>
        <taxon>Metamonada</taxon>
        <taxon>Diplomonadida</taxon>
        <taxon>Hexamitidae</taxon>
        <taxon>Giardiinae</taxon>
        <taxon>Giardia</taxon>
    </lineage>
</organism>
<dbReference type="EMBL" id="VDLU01000002">
    <property type="protein sequence ID" value="TNJ28564.1"/>
    <property type="molecule type" value="Genomic_DNA"/>
</dbReference>
<evidence type="ECO:0000313" key="2">
    <source>
        <dbReference type="EMBL" id="TNJ28564.1"/>
    </source>
</evidence>
<protein>
    <submittedName>
        <fullName evidence="2">Putative Lecithin-cholesterol acyl transferase</fullName>
    </submittedName>
</protein>
<dbReference type="VEuPathDB" id="GiardiaDB:GMRT_12728"/>